<name>A0A8K0GTX2_9ROSA</name>
<evidence type="ECO:0000313" key="3">
    <source>
        <dbReference type="Proteomes" id="UP000796880"/>
    </source>
</evidence>
<dbReference type="AlphaFoldDB" id="A0A8K0GTX2"/>
<dbReference type="EMBL" id="VOIH02000009">
    <property type="protein sequence ID" value="KAF3438204.1"/>
    <property type="molecule type" value="Genomic_DNA"/>
</dbReference>
<evidence type="ECO:0000313" key="2">
    <source>
        <dbReference type="EMBL" id="KAF3438204.1"/>
    </source>
</evidence>
<gene>
    <name evidence="2" type="ORF">FNV43_RR20964</name>
</gene>
<protein>
    <submittedName>
        <fullName evidence="2">Uncharacterized protein</fullName>
    </submittedName>
</protein>
<keyword evidence="3" id="KW-1185">Reference proteome</keyword>
<evidence type="ECO:0000256" key="1">
    <source>
        <dbReference type="SAM" id="MobiDB-lite"/>
    </source>
</evidence>
<accession>A0A8K0GTX2</accession>
<comment type="caution">
    <text evidence="2">The sequence shown here is derived from an EMBL/GenBank/DDBJ whole genome shotgun (WGS) entry which is preliminary data.</text>
</comment>
<sequence length="84" mass="8623">MGAAMRLGRMWSGESGPPVDFERGPIADAVAAQAGCSHAVEASSPRSCRDEDGELCGEAEETGGGQAILAMQIVKCDLGIEAKD</sequence>
<proteinExistence type="predicted"/>
<feature type="region of interest" description="Disordered" evidence="1">
    <location>
        <begin position="1"/>
        <end position="21"/>
    </location>
</feature>
<dbReference type="Proteomes" id="UP000796880">
    <property type="component" value="Unassembled WGS sequence"/>
</dbReference>
<reference evidence="2" key="1">
    <citation type="submission" date="2020-03" db="EMBL/GenBank/DDBJ databases">
        <title>A high-quality chromosome-level genome assembly of a woody plant with both climbing and erect habits, Rhamnella rubrinervis.</title>
        <authorList>
            <person name="Lu Z."/>
            <person name="Yang Y."/>
            <person name="Zhu X."/>
            <person name="Sun Y."/>
        </authorList>
    </citation>
    <scope>NUCLEOTIDE SEQUENCE</scope>
    <source>
        <strain evidence="2">BYM</strain>
        <tissue evidence="2">Leaf</tissue>
    </source>
</reference>
<organism evidence="2 3">
    <name type="scientific">Rhamnella rubrinervis</name>
    <dbReference type="NCBI Taxonomy" id="2594499"/>
    <lineage>
        <taxon>Eukaryota</taxon>
        <taxon>Viridiplantae</taxon>
        <taxon>Streptophyta</taxon>
        <taxon>Embryophyta</taxon>
        <taxon>Tracheophyta</taxon>
        <taxon>Spermatophyta</taxon>
        <taxon>Magnoliopsida</taxon>
        <taxon>eudicotyledons</taxon>
        <taxon>Gunneridae</taxon>
        <taxon>Pentapetalae</taxon>
        <taxon>rosids</taxon>
        <taxon>fabids</taxon>
        <taxon>Rosales</taxon>
        <taxon>Rhamnaceae</taxon>
        <taxon>rhamnoid group</taxon>
        <taxon>Rhamneae</taxon>
        <taxon>Rhamnella</taxon>
    </lineage>
</organism>